<dbReference type="SMART" id="SM00846">
    <property type="entry name" value="Gp_dh_N"/>
    <property type="match status" value="1"/>
</dbReference>
<dbReference type="FunFam" id="3.30.360.10:FF:000002">
    <property type="entry name" value="Glyceraldehyde-3-phosphate dehydrogenase"/>
    <property type="match status" value="1"/>
</dbReference>
<evidence type="ECO:0000256" key="2">
    <source>
        <dbReference type="ARBA" id="ARBA00023002"/>
    </source>
</evidence>
<evidence type="ECO:0000259" key="8">
    <source>
        <dbReference type="SMART" id="SM00846"/>
    </source>
</evidence>
<feature type="binding site" evidence="5">
    <location>
        <position position="121"/>
    </location>
    <ligand>
        <name>NAD(+)</name>
        <dbReference type="ChEBI" id="CHEBI:57540"/>
    </ligand>
</feature>
<dbReference type="Pfam" id="PF00044">
    <property type="entry name" value="Gp_dh_N"/>
    <property type="match status" value="1"/>
</dbReference>
<feature type="binding site" evidence="4">
    <location>
        <position position="247"/>
    </location>
    <ligand>
        <name>D-glyceraldehyde 3-phosphate</name>
        <dbReference type="ChEBI" id="CHEBI:59776"/>
    </ligand>
</feature>
<dbReference type="InterPro" id="IPR020828">
    <property type="entry name" value="GlycerAld_3-P_DH_NAD(P)-bd"/>
</dbReference>
<evidence type="ECO:0000256" key="5">
    <source>
        <dbReference type="PIRSR" id="PIRSR000149-3"/>
    </source>
</evidence>
<evidence type="ECO:0000256" key="7">
    <source>
        <dbReference type="RuleBase" id="RU000397"/>
    </source>
</evidence>
<feature type="domain" description="Glyceraldehyde 3-phosphate dehydrogenase NAD(P) binding" evidence="8">
    <location>
        <begin position="4"/>
        <end position="156"/>
    </location>
</feature>
<keyword evidence="5" id="KW-0520">NAD</keyword>
<evidence type="ECO:0000313" key="9">
    <source>
        <dbReference type="EMBL" id="PIP68833.1"/>
    </source>
</evidence>
<name>A0A2H0CG14_9BACT</name>
<dbReference type="EMBL" id="PCTI01000045">
    <property type="protein sequence ID" value="PIP68833.1"/>
    <property type="molecule type" value="Genomic_DNA"/>
</dbReference>
<dbReference type="SUPFAM" id="SSF55347">
    <property type="entry name" value="Glyceraldehyde-3-phosphate dehydrogenase-like, C-terminal domain"/>
    <property type="match status" value="1"/>
</dbReference>
<sequence>MTKLKVAINGFGRIGRAFLKIAWERSEIEIVALNDLGDIANMAYLLKHDTVYREWGHDIKVEGEYLVIDGKKVKVLALKDPALLPWKDLNVDVVVESTGLFTSYDKANAHILAGAKKVVITAPVKSLNDTVKGETILMGVNEEKFGTSDITSNASCTTNAASPLISILDETLSIEKAVLNTVHGYTASQSIVDGPSKKPARPGLAGGDFREGRAAAQNIVPSSTGAAIAVTKAFTKLEGLFDGIAMRVPVPAGSIVDITFISKKNTTAEEVNEILKKASKNKRWEGIFTVTEEELVSSDILGSKYGSIADLKMTRVVGGNLVKVLGWYDNEMGYVYTLVDHVIKTGETIK</sequence>
<feature type="binding site" evidence="4">
    <location>
        <begin position="155"/>
        <end position="157"/>
    </location>
    <ligand>
        <name>D-glyceraldehyde 3-phosphate</name>
        <dbReference type="ChEBI" id="CHEBI:59776"/>
    </ligand>
</feature>
<dbReference type="PIRSF" id="PIRSF000149">
    <property type="entry name" value="GAP_DH"/>
    <property type="match status" value="1"/>
</dbReference>
<dbReference type="CDD" id="cd05214">
    <property type="entry name" value="GAPDH_I_N"/>
    <property type="match status" value="1"/>
</dbReference>
<organism evidence="9 10">
    <name type="scientific">Candidatus Nomurabacteria bacterium CG22_combo_CG10-13_8_21_14_all_32_8</name>
    <dbReference type="NCBI Taxonomy" id="1974732"/>
    <lineage>
        <taxon>Bacteria</taxon>
        <taxon>Candidatus Nomuraibacteriota</taxon>
    </lineage>
</organism>
<keyword evidence="5" id="KW-0547">Nucleotide-binding</keyword>
<gene>
    <name evidence="9" type="ORF">COW91_02755</name>
</gene>
<dbReference type="FunFam" id="3.40.50.720:FF:000001">
    <property type="entry name" value="Glyceraldehyde-3-phosphate dehydrogenase"/>
    <property type="match status" value="1"/>
</dbReference>
<feature type="binding site" evidence="4">
    <location>
        <position position="186"/>
    </location>
    <ligand>
        <name>D-glyceraldehyde 3-phosphate</name>
        <dbReference type="ChEBI" id="CHEBI:59776"/>
    </ligand>
</feature>
<dbReference type="PRINTS" id="PR00078">
    <property type="entry name" value="G3PDHDRGNASE"/>
</dbReference>
<dbReference type="Proteomes" id="UP000229176">
    <property type="component" value="Unassembled WGS sequence"/>
</dbReference>
<feature type="active site" description="Nucleophile" evidence="3">
    <location>
        <position position="156"/>
    </location>
</feature>
<dbReference type="GO" id="GO:0051287">
    <property type="term" value="F:NAD binding"/>
    <property type="evidence" value="ECO:0007669"/>
    <property type="project" value="InterPro"/>
</dbReference>
<keyword evidence="2" id="KW-0560">Oxidoreductase</keyword>
<dbReference type="Gene3D" id="3.40.50.720">
    <property type="entry name" value="NAD(P)-binding Rossmann-like Domain"/>
    <property type="match status" value="1"/>
</dbReference>
<evidence type="ECO:0000313" key="10">
    <source>
        <dbReference type="Proteomes" id="UP000229176"/>
    </source>
</evidence>
<dbReference type="InterPro" id="IPR036291">
    <property type="entry name" value="NAD(P)-bd_dom_sf"/>
</dbReference>
<dbReference type="GO" id="GO:0016620">
    <property type="term" value="F:oxidoreductase activity, acting on the aldehyde or oxo group of donors, NAD or NADP as acceptor"/>
    <property type="evidence" value="ECO:0007669"/>
    <property type="project" value="InterPro"/>
</dbReference>
<feature type="site" description="Activates thiol group during catalysis" evidence="6">
    <location>
        <position position="183"/>
    </location>
</feature>
<comment type="similarity">
    <text evidence="1 7">Belongs to the glyceraldehyde-3-phosphate dehydrogenase family.</text>
</comment>
<dbReference type="Pfam" id="PF02800">
    <property type="entry name" value="Gp_dh_C"/>
    <property type="match status" value="1"/>
</dbReference>
<accession>A0A2H0CG14</accession>
<feature type="binding site" evidence="5">
    <location>
        <position position="35"/>
    </location>
    <ligand>
        <name>NAD(+)</name>
        <dbReference type="ChEBI" id="CHEBI:57540"/>
    </ligand>
</feature>
<comment type="caution">
    <text evidence="9">The sequence shown here is derived from an EMBL/GenBank/DDBJ whole genome shotgun (WGS) entry which is preliminary data.</text>
</comment>
<dbReference type="InterPro" id="IPR020831">
    <property type="entry name" value="GlycerAld/Erythrose_P_DH"/>
</dbReference>
<feature type="binding site" evidence="4">
    <location>
        <begin position="224"/>
        <end position="225"/>
    </location>
    <ligand>
        <name>D-glyceraldehyde 3-phosphate</name>
        <dbReference type="ChEBI" id="CHEBI:59776"/>
    </ligand>
</feature>
<evidence type="ECO:0000256" key="4">
    <source>
        <dbReference type="PIRSR" id="PIRSR000149-2"/>
    </source>
</evidence>
<proteinExistence type="inferred from homology"/>
<dbReference type="Gene3D" id="3.30.360.10">
    <property type="entry name" value="Dihydrodipicolinate Reductase, domain 2"/>
    <property type="match status" value="1"/>
</dbReference>
<evidence type="ECO:0000256" key="3">
    <source>
        <dbReference type="PIRSR" id="PIRSR000149-1"/>
    </source>
</evidence>
<feature type="binding site" evidence="5">
    <location>
        <begin position="13"/>
        <end position="14"/>
    </location>
    <ligand>
        <name>NAD(+)</name>
        <dbReference type="ChEBI" id="CHEBI:57540"/>
    </ligand>
</feature>
<protein>
    <submittedName>
        <fullName evidence="9">Type I glyceraldehyde-3-phosphate dehydrogenase</fullName>
    </submittedName>
</protein>
<dbReference type="InterPro" id="IPR020829">
    <property type="entry name" value="GlycerAld_3-P_DH_cat"/>
</dbReference>
<dbReference type="CDD" id="cd18126">
    <property type="entry name" value="GAPDH_I_C"/>
    <property type="match status" value="1"/>
</dbReference>
<dbReference type="PANTHER" id="PTHR43148">
    <property type="entry name" value="GLYCERALDEHYDE-3-PHOSPHATE DEHYDROGENASE 2"/>
    <property type="match status" value="1"/>
</dbReference>
<evidence type="ECO:0000256" key="1">
    <source>
        <dbReference type="ARBA" id="ARBA00007406"/>
    </source>
</evidence>
<reference evidence="9 10" key="1">
    <citation type="submission" date="2017-09" db="EMBL/GenBank/DDBJ databases">
        <title>Depth-based differentiation of microbial function through sediment-hosted aquifers and enrichment of novel symbionts in the deep terrestrial subsurface.</title>
        <authorList>
            <person name="Probst A.J."/>
            <person name="Ladd B."/>
            <person name="Jarett J.K."/>
            <person name="Geller-Mcgrath D.E."/>
            <person name="Sieber C.M."/>
            <person name="Emerson J.B."/>
            <person name="Anantharaman K."/>
            <person name="Thomas B.C."/>
            <person name="Malmstrom R."/>
            <person name="Stieglmeier M."/>
            <person name="Klingl A."/>
            <person name="Woyke T."/>
            <person name="Ryan C.M."/>
            <person name="Banfield J.F."/>
        </authorList>
    </citation>
    <scope>NUCLEOTIDE SEQUENCE [LARGE SCALE GENOMIC DNA]</scope>
    <source>
        <strain evidence="9">CG22_combo_CG10-13_8_21_14_all_32_8</strain>
    </source>
</reference>
<dbReference type="SUPFAM" id="SSF51735">
    <property type="entry name" value="NAD(P)-binding Rossmann-fold domains"/>
    <property type="match status" value="1"/>
</dbReference>
<evidence type="ECO:0000256" key="6">
    <source>
        <dbReference type="PIRSR" id="PIRSR000149-4"/>
    </source>
</evidence>
<dbReference type="AlphaFoldDB" id="A0A2H0CG14"/>
<feature type="binding site" evidence="5">
    <location>
        <position position="330"/>
    </location>
    <ligand>
        <name>NAD(+)</name>
        <dbReference type="ChEBI" id="CHEBI:57540"/>
    </ligand>
</feature>